<feature type="transmembrane region" description="Helical" evidence="5">
    <location>
        <begin position="320"/>
        <end position="344"/>
    </location>
</feature>
<feature type="transmembrane region" description="Helical" evidence="5">
    <location>
        <begin position="432"/>
        <end position="454"/>
    </location>
</feature>
<evidence type="ECO:0000256" key="3">
    <source>
        <dbReference type="ARBA" id="ARBA00022989"/>
    </source>
</evidence>
<dbReference type="AlphaFoldDB" id="A0A6J3M567"/>
<evidence type="ECO:0000256" key="4">
    <source>
        <dbReference type="ARBA" id="ARBA00023136"/>
    </source>
</evidence>
<dbReference type="OrthoDB" id="5204190at2759"/>
<reference evidence="7" key="3">
    <citation type="submission" date="2025-08" db="UniProtKB">
        <authorList>
            <consortium name="RefSeq"/>
        </authorList>
    </citation>
    <scope>IDENTIFICATION</scope>
    <source>
        <strain evidence="7">CBS 342.82</strain>
    </source>
</reference>
<dbReference type="GeneID" id="54364250"/>
<dbReference type="Pfam" id="PF07690">
    <property type="entry name" value="MFS_1"/>
    <property type="match status" value="1"/>
</dbReference>
<feature type="transmembrane region" description="Helical" evidence="5">
    <location>
        <begin position="220"/>
        <end position="239"/>
    </location>
</feature>
<reference evidence="7" key="1">
    <citation type="submission" date="2020-01" db="EMBL/GenBank/DDBJ databases">
        <authorList>
            <consortium name="DOE Joint Genome Institute"/>
            <person name="Haridas S."/>
            <person name="Albert R."/>
            <person name="Binder M."/>
            <person name="Bloem J."/>
            <person name="Labutti K."/>
            <person name="Salamov A."/>
            <person name="Andreopoulos B."/>
            <person name="Baker S.E."/>
            <person name="Barry K."/>
            <person name="Bills G."/>
            <person name="Bluhm B.H."/>
            <person name="Cannon C."/>
            <person name="Castanera R."/>
            <person name="Culley D.E."/>
            <person name="Daum C."/>
            <person name="Ezra D."/>
            <person name="Gonzalez J.B."/>
            <person name="Henrissat B."/>
            <person name="Kuo A."/>
            <person name="Liang C."/>
            <person name="Lipzen A."/>
            <person name="Lutzoni F."/>
            <person name="Magnuson J."/>
            <person name="Mondo S."/>
            <person name="Nolan M."/>
            <person name="Ohm R."/>
            <person name="Pangilinan J."/>
            <person name="Park H.-J."/>
            <person name="Ramirez L."/>
            <person name="Alfaro M."/>
            <person name="Sun H."/>
            <person name="Tritt A."/>
            <person name="Yoshinaga Y."/>
            <person name="Zwiers L.-H."/>
            <person name="Turgeon B.G."/>
            <person name="Goodwin S.B."/>
            <person name="Spatafora J.W."/>
            <person name="Crous P.W."/>
            <person name="Grigoriev I.V."/>
        </authorList>
    </citation>
    <scope>NUCLEOTIDE SEQUENCE</scope>
    <source>
        <strain evidence="7">CBS 342.82</strain>
    </source>
</reference>
<keyword evidence="3 5" id="KW-1133">Transmembrane helix</keyword>
<dbReference type="Gene3D" id="1.20.1250.20">
    <property type="entry name" value="MFS general substrate transporter like domains"/>
    <property type="match status" value="1"/>
</dbReference>
<comment type="subcellular location">
    <subcellularLocation>
        <location evidence="1">Membrane</location>
        <topology evidence="1">Multi-pass membrane protein</topology>
    </subcellularLocation>
</comment>
<name>A0A6J3M567_9PEZI</name>
<evidence type="ECO:0000256" key="1">
    <source>
        <dbReference type="ARBA" id="ARBA00004141"/>
    </source>
</evidence>
<dbReference type="RefSeq" id="XP_033460059.1">
    <property type="nucleotide sequence ID" value="XM_033606450.1"/>
</dbReference>
<evidence type="ECO:0000256" key="2">
    <source>
        <dbReference type="ARBA" id="ARBA00022692"/>
    </source>
</evidence>
<evidence type="ECO:0000313" key="6">
    <source>
        <dbReference type="Proteomes" id="UP000504637"/>
    </source>
</evidence>
<feature type="transmembrane region" description="Helical" evidence="5">
    <location>
        <begin position="475"/>
        <end position="493"/>
    </location>
</feature>
<keyword evidence="4 5" id="KW-0472">Membrane</keyword>
<dbReference type="PANTHER" id="PTHR23507:SF13">
    <property type="entry name" value="MFS GENERAL SUBSTRATE TRANSPORTER"/>
    <property type="match status" value="1"/>
</dbReference>
<gene>
    <name evidence="7" type="ORF">K489DRAFT_388850</name>
</gene>
<dbReference type="GO" id="GO:0016020">
    <property type="term" value="C:membrane"/>
    <property type="evidence" value="ECO:0007669"/>
    <property type="project" value="UniProtKB-SubCell"/>
</dbReference>
<feature type="transmembrane region" description="Helical" evidence="5">
    <location>
        <begin position="30"/>
        <end position="56"/>
    </location>
</feature>
<feature type="transmembrane region" description="Helical" evidence="5">
    <location>
        <begin position="406"/>
        <end position="426"/>
    </location>
</feature>
<evidence type="ECO:0000313" key="7">
    <source>
        <dbReference type="RefSeq" id="XP_033460059.1"/>
    </source>
</evidence>
<accession>A0A6J3M567</accession>
<dbReference type="GO" id="GO:0022857">
    <property type="term" value="F:transmembrane transporter activity"/>
    <property type="evidence" value="ECO:0007669"/>
    <property type="project" value="InterPro"/>
</dbReference>
<keyword evidence="6" id="KW-1185">Reference proteome</keyword>
<dbReference type="PANTHER" id="PTHR23507">
    <property type="entry name" value="ZGC:174356"/>
    <property type="match status" value="1"/>
</dbReference>
<dbReference type="InterPro" id="IPR011701">
    <property type="entry name" value="MFS"/>
</dbReference>
<feature type="transmembrane region" description="Helical" evidence="5">
    <location>
        <begin position="190"/>
        <end position="208"/>
    </location>
</feature>
<organism evidence="7">
    <name type="scientific">Dissoconium aciculare CBS 342.82</name>
    <dbReference type="NCBI Taxonomy" id="1314786"/>
    <lineage>
        <taxon>Eukaryota</taxon>
        <taxon>Fungi</taxon>
        <taxon>Dikarya</taxon>
        <taxon>Ascomycota</taxon>
        <taxon>Pezizomycotina</taxon>
        <taxon>Dothideomycetes</taxon>
        <taxon>Dothideomycetidae</taxon>
        <taxon>Mycosphaerellales</taxon>
        <taxon>Dissoconiaceae</taxon>
        <taxon>Dissoconium</taxon>
    </lineage>
</organism>
<dbReference type="Proteomes" id="UP000504637">
    <property type="component" value="Unplaced"/>
</dbReference>
<evidence type="ECO:0000256" key="5">
    <source>
        <dbReference type="SAM" id="Phobius"/>
    </source>
</evidence>
<dbReference type="SUPFAM" id="SSF103473">
    <property type="entry name" value="MFS general substrate transporter"/>
    <property type="match status" value="2"/>
</dbReference>
<dbReference type="InterPro" id="IPR036259">
    <property type="entry name" value="MFS_trans_sf"/>
</dbReference>
<feature type="transmembrane region" description="Helical" evidence="5">
    <location>
        <begin position="499"/>
        <end position="518"/>
    </location>
</feature>
<keyword evidence="2 5" id="KW-0812">Transmembrane</keyword>
<sequence length="540" mass="58304">MASQSVTETSPLLAQAPPDVETRYRNSRALVLAAWLTAVNVAISFSTTQVALVYVIEQFCCEDYYKTHSGDPSDPNRCHVPAIEARAAREFALVATGTTVFGVCNLFFTGWTIKRFGVKTALILSVFWPAVRVLVQAIGVEIGAGLGIIIIQLSQIITIAGGPVGYTLALNVYSSSIVEPHQRTSTLGRLSGGPMLGQAIGFLLGGFLSDSAGLKAPFHVAIGLFLLSCLYIFIFLPSVEGEVPTRDKKRINSLSAFLAPLKLYIPSKWITQDGRTHTEWGVLLLGTGAFLGVLATGYIPTLLQLFSMNVLHFKPTENGWLISLNCAVRGIFLTFIFPHIIDIGRKWFDKKRKRDQTLETEEAPNQIVDSSISSPVPAPTEIIGQPTTTQSPSKVTEAEGPFHFDLLFVTWSILIDGVLTGFAHLVTQGWQLYLLAVILPFASGTGPAAKGTILQMCSPSQRVDALSAISLVEQLAKLVTIGVFGALFAAFATIGRAELTFLCNAGVALLAFLVLLFARYPPEGSRRVAELDDAQTAEQA</sequence>
<reference evidence="7" key="2">
    <citation type="submission" date="2020-04" db="EMBL/GenBank/DDBJ databases">
        <authorList>
            <consortium name="NCBI Genome Project"/>
        </authorList>
    </citation>
    <scope>NUCLEOTIDE SEQUENCE</scope>
    <source>
        <strain evidence="7">CBS 342.82</strain>
    </source>
</reference>
<feature type="transmembrane region" description="Helical" evidence="5">
    <location>
        <begin position="91"/>
        <end position="108"/>
    </location>
</feature>
<protein>
    <submittedName>
        <fullName evidence="7">MFS general substrate transporter</fullName>
    </submittedName>
</protein>
<feature type="transmembrane region" description="Helical" evidence="5">
    <location>
        <begin position="280"/>
        <end position="300"/>
    </location>
</feature>
<proteinExistence type="predicted"/>